<dbReference type="STRING" id="1802579.A2310_02855"/>
<dbReference type="PANTHER" id="PTHR23419">
    <property type="entry name" value="DIVALENT CATION TOLERANCE CUTA-RELATED"/>
    <property type="match status" value="1"/>
</dbReference>
<dbReference type="InterPro" id="IPR004323">
    <property type="entry name" value="Ion_tolerance_CutA"/>
</dbReference>
<evidence type="ECO:0000313" key="3">
    <source>
        <dbReference type="Proteomes" id="UP000178417"/>
    </source>
</evidence>
<comment type="caution">
    <text evidence="2">The sequence shown here is derived from an EMBL/GenBank/DDBJ whole genome shotgun (WGS) entry which is preliminary data.</text>
</comment>
<accession>A0A1F4SV05</accession>
<dbReference type="AlphaFoldDB" id="A0A1F4SV05"/>
<dbReference type="GO" id="GO:0005507">
    <property type="term" value="F:copper ion binding"/>
    <property type="evidence" value="ECO:0007669"/>
    <property type="project" value="TreeGrafter"/>
</dbReference>
<proteinExistence type="inferred from homology"/>
<dbReference type="SUPFAM" id="SSF54913">
    <property type="entry name" value="GlnB-like"/>
    <property type="match status" value="1"/>
</dbReference>
<sequence>MKHYIQISTTVNHKKEAKKIARALIKEKLAACVQILGPILSIYEWKGKLEEAKEWMCIIKTREDLYQKVETAIKRLHSYETPEVIAMPITSVDKDYFDWMTTGTL</sequence>
<protein>
    <submittedName>
        <fullName evidence="2">Cytochrome C biogenesis protein CcdA</fullName>
    </submittedName>
</protein>
<gene>
    <name evidence="2" type="ORF">A2310_02855</name>
</gene>
<dbReference type="PANTHER" id="PTHR23419:SF8">
    <property type="entry name" value="FI09726P"/>
    <property type="match status" value="1"/>
</dbReference>
<organism evidence="2 3">
    <name type="scientific">candidate division WOR-1 bacterium RIFOXYB2_FULL_37_13</name>
    <dbReference type="NCBI Taxonomy" id="1802579"/>
    <lineage>
        <taxon>Bacteria</taxon>
        <taxon>Bacillati</taxon>
        <taxon>Saganbacteria</taxon>
    </lineage>
</organism>
<dbReference type="Pfam" id="PF03091">
    <property type="entry name" value="CutA1"/>
    <property type="match status" value="1"/>
</dbReference>
<evidence type="ECO:0000256" key="1">
    <source>
        <dbReference type="ARBA" id="ARBA00010169"/>
    </source>
</evidence>
<dbReference type="InterPro" id="IPR015867">
    <property type="entry name" value="N-reg_PII/ATP_PRibTrfase_C"/>
</dbReference>
<comment type="similarity">
    <text evidence="1">Belongs to the CutA family.</text>
</comment>
<name>A0A1F4SV05_UNCSA</name>
<dbReference type="Proteomes" id="UP000178417">
    <property type="component" value="Unassembled WGS sequence"/>
</dbReference>
<reference evidence="2 3" key="1">
    <citation type="journal article" date="2016" name="Nat. Commun.">
        <title>Thousands of microbial genomes shed light on interconnected biogeochemical processes in an aquifer system.</title>
        <authorList>
            <person name="Anantharaman K."/>
            <person name="Brown C.T."/>
            <person name="Hug L.A."/>
            <person name="Sharon I."/>
            <person name="Castelle C.J."/>
            <person name="Probst A.J."/>
            <person name="Thomas B.C."/>
            <person name="Singh A."/>
            <person name="Wilkins M.J."/>
            <person name="Karaoz U."/>
            <person name="Brodie E.L."/>
            <person name="Williams K.H."/>
            <person name="Hubbard S.S."/>
            <person name="Banfield J.F."/>
        </authorList>
    </citation>
    <scope>NUCLEOTIDE SEQUENCE [LARGE SCALE GENOMIC DNA]</scope>
</reference>
<dbReference type="Gene3D" id="3.30.70.120">
    <property type="match status" value="1"/>
</dbReference>
<dbReference type="InterPro" id="IPR011322">
    <property type="entry name" value="N-reg_PII-like_a/b"/>
</dbReference>
<evidence type="ECO:0000313" key="2">
    <source>
        <dbReference type="EMBL" id="OGC23523.1"/>
    </source>
</evidence>
<dbReference type="EMBL" id="MEUB01000017">
    <property type="protein sequence ID" value="OGC23523.1"/>
    <property type="molecule type" value="Genomic_DNA"/>
</dbReference>
<dbReference type="GO" id="GO:0010038">
    <property type="term" value="P:response to metal ion"/>
    <property type="evidence" value="ECO:0007669"/>
    <property type="project" value="InterPro"/>
</dbReference>